<dbReference type="PRINTS" id="PR01438">
    <property type="entry name" value="UNVRSLSTRESS"/>
</dbReference>
<dbReference type="PANTHER" id="PTHR46268:SF6">
    <property type="entry name" value="UNIVERSAL STRESS PROTEIN UP12"/>
    <property type="match status" value="1"/>
</dbReference>
<name>A0A1M5TKK5_9BACI</name>
<feature type="domain" description="UspA" evidence="2">
    <location>
        <begin position="1"/>
        <end position="138"/>
    </location>
</feature>
<sequence length="138" mass="15257">MFQNILLAADGSSHSVRSAEYTVEIAKKFASKVEVVYVVDGETAKADVLHATDHTQVEKNRQERMQPVTEVLQEGEIDYTVTVLHGEPGPKIVTYANEHDIDCVILGSRGRNNLQTFLLGSVSHKVAKRVECPVLIVK</sequence>
<keyword evidence="4" id="KW-1185">Reference proteome</keyword>
<reference evidence="4" key="1">
    <citation type="submission" date="2016-11" db="EMBL/GenBank/DDBJ databases">
        <authorList>
            <person name="Varghese N."/>
            <person name="Submissions S."/>
        </authorList>
    </citation>
    <scope>NUCLEOTIDE SEQUENCE [LARGE SCALE GENOMIC DNA]</scope>
    <source>
        <strain evidence="4">CGMCC 1.6496</strain>
    </source>
</reference>
<dbReference type="RefSeq" id="WP_073008598.1">
    <property type="nucleotide sequence ID" value="NZ_FQXD01000008.1"/>
</dbReference>
<dbReference type="OrthoDB" id="9777884at2"/>
<proteinExistence type="inferred from homology"/>
<dbReference type="Proteomes" id="UP000184079">
    <property type="component" value="Unassembled WGS sequence"/>
</dbReference>
<dbReference type="InterPro" id="IPR006015">
    <property type="entry name" value="Universal_stress_UspA"/>
</dbReference>
<evidence type="ECO:0000313" key="4">
    <source>
        <dbReference type="Proteomes" id="UP000184079"/>
    </source>
</evidence>
<dbReference type="CDD" id="cd00293">
    <property type="entry name" value="USP-like"/>
    <property type="match status" value="1"/>
</dbReference>
<dbReference type="AlphaFoldDB" id="A0A1M5TKK5"/>
<protein>
    <submittedName>
        <fullName evidence="3">Nucleotide-binding universal stress protein, UspA family</fullName>
    </submittedName>
</protein>
<dbReference type="Gene3D" id="3.40.50.620">
    <property type="entry name" value="HUPs"/>
    <property type="match status" value="1"/>
</dbReference>
<evidence type="ECO:0000259" key="2">
    <source>
        <dbReference type="Pfam" id="PF00582"/>
    </source>
</evidence>
<dbReference type="Pfam" id="PF00582">
    <property type="entry name" value="Usp"/>
    <property type="match status" value="1"/>
</dbReference>
<organism evidence="3 4">
    <name type="scientific">Virgibacillus chiguensis</name>
    <dbReference type="NCBI Taxonomy" id="411959"/>
    <lineage>
        <taxon>Bacteria</taxon>
        <taxon>Bacillati</taxon>
        <taxon>Bacillota</taxon>
        <taxon>Bacilli</taxon>
        <taxon>Bacillales</taxon>
        <taxon>Bacillaceae</taxon>
        <taxon>Virgibacillus</taxon>
    </lineage>
</organism>
<dbReference type="PANTHER" id="PTHR46268">
    <property type="entry name" value="STRESS RESPONSE PROTEIN NHAX"/>
    <property type="match status" value="1"/>
</dbReference>
<comment type="similarity">
    <text evidence="1">Belongs to the universal stress protein A family.</text>
</comment>
<gene>
    <name evidence="3" type="ORF">SAMN05421807_10844</name>
</gene>
<dbReference type="EMBL" id="FQXD01000008">
    <property type="protein sequence ID" value="SHH51219.1"/>
    <property type="molecule type" value="Genomic_DNA"/>
</dbReference>
<dbReference type="InterPro" id="IPR014729">
    <property type="entry name" value="Rossmann-like_a/b/a_fold"/>
</dbReference>
<evidence type="ECO:0000256" key="1">
    <source>
        <dbReference type="ARBA" id="ARBA00008791"/>
    </source>
</evidence>
<dbReference type="SUPFAM" id="SSF52402">
    <property type="entry name" value="Adenine nucleotide alpha hydrolases-like"/>
    <property type="match status" value="1"/>
</dbReference>
<dbReference type="InterPro" id="IPR006016">
    <property type="entry name" value="UspA"/>
</dbReference>
<evidence type="ECO:0000313" key="3">
    <source>
        <dbReference type="EMBL" id="SHH51219.1"/>
    </source>
</evidence>
<accession>A0A1M5TKK5</accession>